<proteinExistence type="predicted"/>
<comment type="caution">
    <text evidence="1">The sequence shown here is derived from an EMBL/GenBank/DDBJ whole genome shotgun (WGS) entry which is preliminary data.</text>
</comment>
<evidence type="ECO:0000313" key="2">
    <source>
        <dbReference type="Proteomes" id="UP001060085"/>
    </source>
</evidence>
<organism evidence="1 2">
    <name type="scientific">Catharanthus roseus</name>
    <name type="common">Madagascar periwinkle</name>
    <name type="synonym">Vinca rosea</name>
    <dbReference type="NCBI Taxonomy" id="4058"/>
    <lineage>
        <taxon>Eukaryota</taxon>
        <taxon>Viridiplantae</taxon>
        <taxon>Streptophyta</taxon>
        <taxon>Embryophyta</taxon>
        <taxon>Tracheophyta</taxon>
        <taxon>Spermatophyta</taxon>
        <taxon>Magnoliopsida</taxon>
        <taxon>eudicotyledons</taxon>
        <taxon>Gunneridae</taxon>
        <taxon>Pentapetalae</taxon>
        <taxon>asterids</taxon>
        <taxon>lamiids</taxon>
        <taxon>Gentianales</taxon>
        <taxon>Apocynaceae</taxon>
        <taxon>Rauvolfioideae</taxon>
        <taxon>Vinceae</taxon>
        <taxon>Catharanthinae</taxon>
        <taxon>Catharanthus</taxon>
    </lineage>
</organism>
<gene>
    <name evidence="1" type="ORF">M9H77_15932</name>
</gene>
<reference evidence="2" key="1">
    <citation type="journal article" date="2023" name="Nat. Plants">
        <title>Single-cell RNA sequencing provides a high-resolution roadmap for understanding the multicellular compartmentation of specialized metabolism.</title>
        <authorList>
            <person name="Sun S."/>
            <person name="Shen X."/>
            <person name="Li Y."/>
            <person name="Li Y."/>
            <person name="Wang S."/>
            <person name="Li R."/>
            <person name="Zhang H."/>
            <person name="Shen G."/>
            <person name="Guo B."/>
            <person name="Wei J."/>
            <person name="Xu J."/>
            <person name="St-Pierre B."/>
            <person name="Chen S."/>
            <person name="Sun C."/>
        </authorList>
    </citation>
    <scope>NUCLEOTIDE SEQUENCE [LARGE SCALE GENOMIC DNA]</scope>
</reference>
<sequence>MSESRNMITSHFMVCFNCGNYIADVLFGLVHYTLQQSGEERVVICRENLTENSAVINDDEEMLKKAGPHTVADIHCAECRDHIGYKYISGTGHGYIKGGYIREGEILLISKKIEQVLRGMGEYNNPNGSEDIIKEKIGCCSGMSSSCNQQ</sequence>
<accession>A0ACC0AZU1</accession>
<protein>
    <submittedName>
        <fullName evidence="1">Uncharacterized protein</fullName>
    </submittedName>
</protein>
<dbReference type="EMBL" id="CM044704">
    <property type="protein sequence ID" value="KAI5666079.1"/>
    <property type="molecule type" value="Genomic_DNA"/>
</dbReference>
<evidence type="ECO:0000313" key="1">
    <source>
        <dbReference type="EMBL" id="KAI5666079.1"/>
    </source>
</evidence>
<dbReference type="Proteomes" id="UP001060085">
    <property type="component" value="Linkage Group LG04"/>
</dbReference>
<name>A0ACC0AZU1_CATRO</name>
<keyword evidence="2" id="KW-1185">Reference proteome</keyword>